<dbReference type="PANTHER" id="PTHR43161:SF26">
    <property type="entry name" value="GALACTITOL 1-PHOSPHATE 5-DEHYDROGENASE"/>
    <property type="match status" value="1"/>
</dbReference>
<dbReference type="Pfam" id="PF00107">
    <property type="entry name" value="ADH_zinc_N"/>
    <property type="match status" value="1"/>
</dbReference>
<dbReference type="InterPro" id="IPR013149">
    <property type="entry name" value="ADH-like_C"/>
</dbReference>
<keyword evidence="5" id="KW-0560">Oxidoreductase</keyword>
<dbReference type="SUPFAM" id="SSF51735">
    <property type="entry name" value="NAD(P)-binding Rossmann-fold domains"/>
    <property type="match status" value="1"/>
</dbReference>
<reference evidence="7" key="1">
    <citation type="submission" date="2018-06" db="EMBL/GenBank/DDBJ databases">
        <authorList>
            <consortium name="Pathogen Informatics"/>
            <person name="Doyle S."/>
        </authorList>
    </citation>
    <scope>NUCLEOTIDE SEQUENCE [LARGE SCALE GENOMIC DNA]</scope>
    <source>
        <strain evidence="7">NCTC11421</strain>
    </source>
</reference>
<dbReference type="PANTHER" id="PTHR43161">
    <property type="entry name" value="SORBITOL DEHYDROGENASE"/>
    <property type="match status" value="1"/>
</dbReference>
<dbReference type="AlphaFoldDB" id="A0A378W018"/>
<proteinExistence type="inferred from homology"/>
<dbReference type="GO" id="GO:0046872">
    <property type="term" value="F:metal ion binding"/>
    <property type="evidence" value="ECO:0007669"/>
    <property type="project" value="UniProtKB-KW"/>
</dbReference>
<dbReference type="InterPro" id="IPR036291">
    <property type="entry name" value="NAD(P)-bd_dom_sf"/>
</dbReference>
<dbReference type="GO" id="GO:0016491">
    <property type="term" value="F:oxidoreductase activity"/>
    <property type="evidence" value="ECO:0007669"/>
    <property type="project" value="UniProtKB-KW"/>
</dbReference>
<protein>
    <submittedName>
        <fullName evidence="7">Zinc-binding alcohol dehydrogenas</fullName>
    </submittedName>
</protein>
<organism evidence="7">
    <name type="scientific">Neisseria gonorrhoeae</name>
    <dbReference type="NCBI Taxonomy" id="485"/>
    <lineage>
        <taxon>Bacteria</taxon>
        <taxon>Pseudomonadati</taxon>
        <taxon>Pseudomonadota</taxon>
        <taxon>Betaproteobacteria</taxon>
        <taxon>Neisseriales</taxon>
        <taxon>Neisseriaceae</taxon>
        <taxon>Neisseria</taxon>
    </lineage>
</organism>
<comment type="cofactor">
    <cofactor evidence="1">
        <name>Zn(2+)</name>
        <dbReference type="ChEBI" id="CHEBI:29105"/>
    </cofactor>
</comment>
<evidence type="ECO:0000256" key="3">
    <source>
        <dbReference type="ARBA" id="ARBA00022723"/>
    </source>
</evidence>
<sequence>MAFECTSVNKVLDTLVEACKPAANLVIVSIWSHPATVNVHSVVMKELDVRGTIAYCNDHAETIKLVEEGKSTSNPSLPSASSWTNWFPKASSV</sequence>
<dbReference type="Gene3D" id="3.40.50.720">
    <property type="entry name" value="NAD(P)-binding Rossmann-like Domain"/>
    <property type="match status" value="1"/>
</dbReference>
<dbReference type="EMBL" id="UGRI01000001">
    <property type="protein sequence ID" value="SUA24620.1"/>
    <property type="molecule type" value="Genomic_DNA"/>
</dbReference>
<keyword evidence="3" id="KW-0479">Metal-binding</keyword>
<evidence type="ECO:0000256" key="5">
    <source>
        <dbReference type="ARBA" id="ARBA00023002"/>
    </source>
</evidence>
<gene>
    <name evidence="7" type="ORF">NCTC11421_02623</name>
</gene>
<dbReference type="Gene3D" id="3.90.180.10">
    <property type="entry name" value="Medium-chain alcohol dehydrogenases, catalytic domain"/>
    <property type="match status" value="1"/>
</dbReference>
<comment type="similarity">
    <text evidence="2">Belongs to the zinc-containing alcohol dehydrogenase family.</text>
</comment>
<evidence type="ECO:0000259" key="6">
    <source>
        <dbReference type="Pfam" id="PF00107"/>
    </source>
</evidence>
<keyword evidence="4" id="KW-0862">Zinc</keyword>
<evidence type="ECO:0000256" key="2">
    <source>
        <dbReference type="ARBA" id="ARBA00008072"/>
    </source>
</evidence>
<accession>A0A378W018</accession>
<evidence type="ECO:0000256" key="1">
    <source>
        <dbReference type="ARBA" id="ARBA00001947"/>
    </source>
</evidence>
<evidence type="ECO:0000313" key="7">
    <source>
        <dbReference type="EMBL" id="SUA24620.1"/>
    </source>
</evidence>
<feature type="domain" description="Alcohol dehydrogenase-like C-terminal" evidence="6">
    <location>
        <begin position="2"/>
        <end position="67"/>
    </location>
</feature>
<evidence type="ECO:0000256" key="4">
    <source>
        <dbReference type="ARBA" id="ARBA00022833"/>
    </source>
</evidence>
<name>A0A378W018_NEIGO</name>